<evidence type="ECO:0000256" key="6">
    <source>
        <dbReference type="ARBA" id="ARBA00022801"/>
    </source>
</evidence>
<evidence type="ECO:0000259" key="15">
    <source>
        <dbReference type="PROSITE" id="PS51068"/>
    </source>
</evidence>
<keyword evidence="10" id="KW-0456">Lyase</keyword>
<keyword evidence="9" id="KW-0234">DNA repair</keyword>
<dbReference type="Gene3D" id="1.10.8.50">
    <property type="match status" value="1"/>
</dbReference>
<dbReference type="AlphaFoldDB" id="A0A516V3U7"/>
<dbReference type="Pfam" id="PF06831">
    <property type="entry name" value="H2TH"/>
    <property type="match status" value="1"/>
</dbReference>
<dbReference type="RefSeq" id="WP_143878660.1">
    <property type="nucleotide sequence ID" value="NZ_BAABLZ010000001.1"/>
</dbReference>
<evidence type="ECO:0000256" key="8">
    <source>
        <dbReference type="ARBA" id="ARBA00023125"/>
    </source>
</evidence>
<dbReference type="Pfam" id="PF01149">
    <property type="entry name" value="Fapy_DNA_glyco"/>
    <property type="match status" value="1"/>
</dbReference>
<keyword evidence="16" id="KW-0255">Endonuclease</keyword>
<dbReference type="GO" id="GO:0003684">
    <property type="term" value="F:damaged DNA binding"/>
    <property type="evidence" value="ECO:0007669"/>
    <property type="project" value="InterPro"/>
</dbReference>
<keyword evidence="3" id="KW-0479">Metal-binding</keyword>
<dbReference type="GO" id="GO:0008270">
    <property type="term" value="F:zinc ion binding"/>
    <property type="evidence" value="ECO:0007669"/>
    <property type="project" value="UniProtKB-KW"/>
</dbReference>
<sequence length="242" mass="27718">MPEGPSIIILHEAAAKFAGHVVRSATGNSKLDLKRMEGRKVRAIRSWGKHFLIDFGDFAMRVHMLMFGSYRVDETKPAPPRMSLAFDNGQLNFYSSSLKYIEQPLEEAYDWRSDVLSPDWSPRLARVKLKKQPDTLVCDALLDQAIFSGVGNIIKNEVLFRIKVHPETTIGALPPAKLTALIRQARDYSEDFLEWKRRFVLRKHLLVNGKGKCPDCGSKLVRAYLGKTHRRTFYCPHCQVRY</sequence>
<keyword evidence="4" id="KW-0227">DNA damage</keyword>
<dbReference type="PANTHER" id="PTHR22993">
    <property type="entry name" value="FORMAMIDOPYRIMIDINE-DNA GLYCOSYLASE"/>
    <property type="match status" value="1"/>
</dbReference>
<dbReference type="InterPro" id="IPR000214">
    <property type="entry name" value="Znf_DNA_glyclase/AP_lyase"/>
</dbReference>
<evidence type="ECO:0000256" key="3">
    <source>
        <dbReference type="ARBA" id="ARBA00022723"/>
    </source>
</evidence>
<proteinExistence type="inferred from homology"/>
<dbReference type="EMBL" id="CP041742">
    <property type="protein sequence ID" value="QDQ73147.1"/>
    <property type="molecule type" value="Genomic_DNA"/>
</dbReference>
<keyword evidence="11" id="KW-0511">Multifunctional enzyme</keyword>
<accession>A0A516V3U7</accession>
<dbReference type="InterPro" id="IPR010979">
    <property type="entry name" value="Ribosomal_uS13-like_H2TH"/>
</dbReference>
<evidence type="ECO:0000256" key="11">
    <source>
        <dbReference type="ARBA" id="ARBA00023268"/>
    </source>
</evidence>
<comment type="catalytic activity">
    <reaction evidence="1">
        <text>Hydrolysis of DNA containing ring-opened 7-methylguanine residues, releasing 2,6-diamino-4-hydroxy-5-(N-methyl)formamidopyrimidine.</text>
        <dbReference type="EC" id="3.2.2.23"/>
    </reaction>
</comment>
<evidence type="ECO:0000256" key="1">
    <source>
        <dbReference type="ARBA" id="ARBA00001668"/>
    </source>
</evidence>
<dbReference type="SUPFAM" id="SSF46946">
    <property type="entry name" value="S13-like H2TH domain"/>
    <property type="match status" value="1"/>
</dbReference>
<evidence type="ECO:0000256" key="9">
    <source>
        <dbReference type="ARBA" id="ARBA00023204"/>
    </source>
</evidence>
<feature type="domain" description="FPG-type" evidence="14">
    <location>
        <begin position="206"/>
        <end position="240"/>
    </location>
</feature>
<organism evidence="16 17">
    <name type="scientific">Pseudoluteimonas lycopersici</name>
    <dbReference type="NCBI Taxonomy" id="1324796"/>
    <lineage>
        <taxon>Bacteria</taxon>
        <taxon>Pseudomonadati</taxon>
        <taxon>Pseudomonadota</taxon>
        <taxon>Gammaproteobacteria</taxon>
        <taxon>Lysobacterales</taxon>
        <taxon>Lysobacteraceae</taxon>
        <taxon>Pseudoluteimonas</taxon>
    </lineage>
</organism>
<evidence type="ECO:0000256" key="2">
    <source>
        <dbReference type="ARBA" id="ARBA00009409"/>
    </source>
</evidence>
<dbReference type="SMART" id="SM00898">
    <property type="entry name" value="Fapy_DNA_glyco"/>
    <property type="match status" value="1"/>
</dbReference>
<evidence type="ECO:0000256" key="4">
    <source>
        <dbReference type="ARBA" id="ARBA00022763"/>
    </source>
</evidence>
<keyword evidence="12" id="KW-0326">Glycosidase</keyword>
<keyword evidence="6" id="KW-0378">Hydrolase</keyword>
<feature type="domain" description="Formamidopyrimidine-DNA glycosylase catalytic" evidence="15">
    <location>
        <begin position="2"/>
        <end position="101"/>
    </location>
</feature>
<dbReference type="InterPro" id="IPR035937">
    <property type="entry name" value="FPG_N"/>
</dbReference>
<dbReference type="PROSITE" id="PS51068">
    <property type="entry name" value="FPG_CAT"/>
    <property type="match status" value="1"/>
</dbReference>
<reference evidence="16 17" key="1">
    <citation type="submission" date="2019-07" db="EMBL/GenBank/DDBJ databases">
        <title>Lysobacter weifangensis sp. nov., isolated from bensulfuron-methyl contaminated farmland soil.</title>
        <authorList>
            <person name="Zhao H."/>
        </authorList>
    </citation>
    <scope>NUCLEOTIDE SEQUENCE [LARGE SCALE GENOMIC DNA]</scope>
    <source>
        <strain evidence="16 17">CC-Bw-6</strain>
    </source>
</reference>
<evidence type="ECO:0000256" key="12">
    <source>
        <dbReference type="ARBA" id="ARBA00023295"/>
    </source>
</evidence>
<dbReference type="SUPFAM" id="SSF81624">
    <property type="entry name" value="N-terminal domain of MutM-like DNA repair proteins"/>
    <property type="match status" value="1"/>
</dbReference>
<evidence type="ECO:0000256" key="5">
    <source>
        <dbReference type="ARBA" id="ARBA00022771"/>
    </source>
</evidence>
<dbReference type="Gene3D" id="3.20.190.10">
    <property type="entry name" value="MutM-like, N-terminal"/>
    <property type="match status" value="1"/>
</dbReference>
<evidence type="ECO:0000256" key="13">
    <source>
        <dbReference type="PROSITE-ProRule" id="PRU00391"/>
    </source>
</evidence>
<evidence type="ECO:0000313" key="17">
    <source>
        <dbReference type="Proteomes" id="UP000315891"/>
    </source>
</evidence>
<keyword evidence="16" id="KW-0540">Nuclease</keyword>
<protein>
    <submittedName>
        <fullName evidence="16">Endonuclease</fullName>
    </submittedName>
</protein>
<evidence type="ECO:0000313" key="16">
    <source>
        <dbReference type="EMBL" id="QDQ73147.1"/>
    </source>
</evidence>
<dbReference type="OrthoDB" id="9800855at2"/>
<evidence type="ECO:0000256" key="10">
    <source>
        <dbReference type="ARBA" id="ARBA00023239"/>
    </source>
</evidence>
<keyword evidence="17" id="KW-1185">Reference proteome</keyword>
<evidence type="ECO:0000256" key="7">
    <source>
        <dbReference type="ARBA" id="ARBA00022833"/>
    </source>
</evidence>
<dbReference type="GO" id="GO:0016829">
    <property type="term" value="F:lyase activity"/>
    <property type="evidence" value="ECO:0007669"/>
    <property type="project" value="UniProtKB-KW"/>
</dbReference>
<gene>
    <name evidence="16" type="ORF">FNZ56_04290</name>
</gene>
<dbReference type="CDD" id="cd08974">
    <property type="entry name" value="BaFpgNei_N_2"/>
    <property type="match status" value="1"/>
</dbReference>
<dbReference type="GO" id="GO:0008534">
    <property type="term" value="F:oxidized purine nucleobase lesion DNA N-glycosylase activity"/>
    <property type="evidence" value="ECO:0007669"/>
    <property type="project" value="UniProtKB-EC"/>
</dbReference>
<keyword evidence="8" id="KW-0238">DNA-binding</keyword>
<keyword evidence="5 13" id="KW-0863">Zinc-finger</keyword>
<comment type="similarity">
    <text evidence="2">Belongs to the FPG family.</text>
</comment>
<keyword evidence="7" id="KW-0862">Zinc</keyword>
<dbReference type="GO" id="GO:0003906">
    <property type="term" value="F:DNA-(apurinic or apyrimidinic site) endonuclease activity"/>
    <property type="evidence" value="ECO:0007669"/>
    <property type="project" value="InterPro"/>
</dbReference>
<dbReference type="Proteomes" id="UP000315891">
    <property type="component" value="Chromosome"/>
</dbReference>
<dbReference type="PANTHER" id="PTHR22993:SF9">
    <property type="entry name" value="FORMAMIDOPYRIMIDINE-DNA GLYCOSYLASE"/>
    <property type="match status" value="1"/>
</dbReference>
<dbReference type="GO" id="GO:0006284">
    <property type="term" value="P:base-excision repair"/>
    <property type="evidence" value="ECO:0007669"/>
    <property type="project" value="InterPro"/>
</dbReference>
<dbReference type="PROSITE" id="PS51066">
    <property type="entry name" value="ZF_FPG_2"/>
    <property type="match status" value="1"/>
</dbReference>
<dbReference type="InterPro" id="IPR015886">
    <property type="entry name" value="H2TH_FPG"/>
</dbReference>
<evidence type="ECO:0000259" key="14">
    <source>
        <dbReference type="PROSITE" id="PS51066"/>
    </source>
</evidence>
<dbReference type="InterPro" id="IPR012319">
    <property type="entry name" value="FPG_cat"/>
</dbReference>
<name>A0A516V3U7_9GAMM</name>
<dbReference type="SMART" id="SM01232">
    <property type="entry name" value="H2TH"/>
    <property type="match status" value="1"/>
</dbReference>